<evidence type="ECO:0000259" key="4">
    <source>
        <dbReference type="PROSITE" id="PS50106"/>
    </source>
</evidence>
<dbReference type="PANTHER" id="PTHR43343:SF3">
    <property type="entry name" value="PROTEASE DO-LIKE 8, CHLOROPLASTIC"/>
    <property type="match status" value="1"/>
</dbReference>
<dbReference type="EMBL" id="VGIR01000007">
    <property type="protein sequence ID" value="MBM3330621.1"/>
    <property type="molecule type" value="Genomic_DNA"/>
</dbReference>
<dbReference type="Pfam" id="PF00595">
    <property type="entry name" value="PDZ"/>
    <property type="match status" value="1"/>
</dbReference>
<keyword evidence="1" id="KW-0645">Protease</keyword>
<dbReference type="InterPro" id="IPR051201">
    <property type="entry name" value="Chloro_Bact_Ser_Proteases"/>
</dbReference>
<reference evidence="5" key="1">
    <citation type="submission" date="2019-03" db="EMBL/GenBank/DDBJ databases">
        <title>Lake Tanganyika Metagenome-Assembled Genomes (MAGs).</title>
        <authorList>
            <person name="Tran P."/>
        </authorList>
    </citation>
    <scope>NUCLEOTIDE SEQUENCE</scope>
    <source>
        <strain evidence="5">K_DeepCast_150m_m2_040</strain>
    </source>
</reference>
<feature type="domain" description="PDZ" evidence="4">
    <location>
        <begin position="244"/>
        <end position="323"/>
    </location>
</feature>
<evidence type="ECO:0000313" key="5">
    <source>
        <dbReference type="EMBL" id="MBM3330621.1"/>
    </source>
</evidence>
<dbReference type="GO" id="GO:0004252">
    <property type="term" value="F:serine-type endopeptidase activity"/>
    <property type="evidence" value="ECO:0007669"/>
    <property type="project" value="InterPro"/>
</dbReference>
<evidence type="ECO:0000256" key="1">
    <source>
        <dbReference type="ARBA" id="ARBA00022670"/>
    </source>
</evidence>
<dbReference type="Proteomes" id="UP000779900">
    <property type="component" value="Unassembled WGS sequence"/>
</dbReference>
<dbReference type="AlphaFoldDB" id="A0A937XFB3"/>
<dbReference type="SMART" id="SM00228">
    <property type="entry name" value="PDZ"/>
    <property type="match status" value="2"/>
</dbReference>
<feature type="chain" id="PRO_5037091162" evidence="3">
    <location>
        <begin position="26"/>
        <end position="439"/>
    </location>
</feature>
<feature type="domain" description="PDZ" evidence="4">
    <location>
        <begin position="336"/>
        <end position="430"/>
    </location>
</feature>
<protein>
    <submittedName>
        <fullName evidence="5">PDZ domain-containing protein</fullName>
    </submittedName>
</protein>
<dbReference type="Gene3D" id="2.40.10.120">
    <property type="match status" value="1"/>
</dbReference>
<organism evidence="5 6">
    <name type="scientific">candidate division WOR-3 bacterium</name>
    <dbReference type="NCBI Taxonomy" id="2052148"/>
    <lineage>
        <taxon>Bacteria</taxon>
        <taxon>Bacteria division WOR-3</taxon>
    </lineage>
</organism>
<feature type="signal peptide" evidence="3">
    <location>
        <begin position="1"/>
        <end position="25"/>
    </location>
</feature>
<dbReference type="InterPro" id="IPR009003">
    <property type="entry name" value="Peptidase_S1_PA"/>
</dbReference>
<dbReference type="PANTHER" id="PTHR43343">
    <property type="entry name" value="PEPTIDASE S12"/>
    <property type="match status" value="1"/>
</dbReference>
<dbReference type="InterPro" id="IPR001940">
    <property type="entry name" value="Peptidase_S1C"/>
</dbReference>
<gene>
    <name evidence="5" type="ORF">FJY68_02060</name>
</gene>
<dbReference type="GO" id="GO:0006508">
    <property type="term" value="P:proteolysis"/>
    <property type="evidence" value="ECO:0007669"/>
    <property type="project" value="UniProtKB-KW"/>
</dbReference>
<dbReference type="Pfam" id="PF13365">
    <property type="entry name" value="Trypsin_2"/>
    <property type="match status" value="1"/>
</dbReference>
<dbReference type="Gene3D" id="2.30.42.10">
    <property type="match status" value="2"/>
</dbReference>
<proteinExistence type="predicted"/>
<evidence type="ECO:0000256" key="3">
    <source>
        <dbReference type="SAM" id="SignalP"/>
    </source>
</evidence>
<evidence type="ECO:0000313" key="6">
    <source>
        <dbReference type="Proteomes" id="UP000779900"/>
    </source>
</evidence>
<evidence type="ECO:0000256" key="2">
    <source>
        <dbReference type="ARBA" id="ARBA00022801"/>
    </source>
</evidence>
<dbReference type="Pfam" id="PF13180">
    <property type="entry name" value="PDZ_2"/>
    <property type="match status" value="1"/>
</dbReference>
<dbReference type="InterPro" id="IPR001478">
    <property type="entry name" value="PDZ"/>
</dbReference>
<dbReference type="PRINTS" id="PR00834">
    <property type="entry name" value="PROTEASES2C"/>
</dbReference>
<dbReference type="PROSITE" id="PS50106">
    <property type="entry name" value="PDZ"/>
    <property type="match status" value="2"/>
</dbReference>
<comment type="caution">
    <text evidence="5">The sequence shown here is derived from an EMBL/GenBank/DDBJ whole genome shotgun (WGS) entry which is preliminary data.</text>
</comment>
<accession>A0A937XFB3</accession>
<keyword evidence="2" id="KW-0378">Hydrolase</keyword>
<sequence>MGIKLLAGILALAGATAAQVSFVSAADAVRPSLVSIITDKVGPAAGADTGRPGLAETQALGSGFVIDTLGHILTCHHVVAGYADLTVRFSDGETYSGNAVVVVGVDPLTDLAVIRVKTKRVFAPAPLGNSAELEIGQPVMAMGSPFGLEGTATAGIVSGLSRWGEAKSSGPDFQDFIQTDALVNPGNSGGPLIDIRGRVVGVNSFIRTTRAGPTGIGFATPMNLARSVAEQLIRDGTVTRGFLGISTQAITEGIRQALGLRTRSGVLVAAVEPGRPGDNAGIRPGDAIVTVDGKPIPDARWFQSEVAGRRPGTAVTFNLVRAGQRMTVTATLASWVVPVQRGPKIISTRNWLGIVVSDYRGSESETGGPEYGIAITQVEGGTGAEAGLRTGDVVNEVNLAPVRNVADFERIEKVMANTGRPLLLRVFRGRQSFYTTVRP</sequence>
<dbReference type="SUPFAM" id="SSF50494">
    <property type="entry name" value="Trypsin-like serine proteases"/>
    <property type="match status" value="1"/>
</dbReference>
<dbReference type="InterPro" id="IPR036034">
    <property type="entry name" value="PDZ_sf"/>
</dbReference>
<keyword evidence="3" id="KW-0732">Signal</keyword>
<dbReference type="SUPFAM" id="SSF50156">
    <property type="entry name" value="PDZ domain-like"/>
    <property type="match status" value="2"/>
</dbReference>
<name>A0A937XFB3_UNCW3</name>